<dbReference type="Proteomes" id="UP001335648">
    <property type="component" value="Unassembled WGS sequence"/>
</dbReference>
<comment type="caution">
    <text evidence="1">The sequence shown here is derived from an EMBL/GenBank/DDBJ whole genome shotgun (WGS) entry which is preliminary data.</text>
</comment>
<name>A0AAN8D331_9TELE</name>
<sequence length="74" mass="7823">MNKLFRPFTLSLFLFPSSLSLRALALLLWARGYRGWKGGNAGGKAGSCVSAPSSAGCLLGARCSRAVHYSRASC</sequence>
<gene>
    <name evidence="1" type="ORF">CesoFtcFv8_000617</name>
</gene>
<evidence type="ECO:0000313" key="1">
    <source>
        <dbReference type="EMBL" id="KAK5914982.1"/>
    </source>
</evidence>
<dbReference type="AlphaFoldDB" id="A0AAN8D331"/>
<protein>
    <submittedName>
        <fullName evidence="1">Uncharacterized protein</fullName>
    </submittedName>
</protein>
<proteinExistence type="predicted"/>
<organism evidence="1 2">
    <name type="scientific">Champsocephalus esox</name>
    <name type="common">pike icefish</name>
    <dbReference type="NCBI Taxonomy" id="159716"/>
    <lineage>
        <taxon>Eukaryota</taxon>
        <taxon>Metazoa</taxon>
        <taxon>Chordata</taxon>
        <taxon>Craniata</taxon>
        <taxon>Vertebrata</taxon>
        <taxon>Euteleostomi</taxon>
        <taxon>Actinopterygii</taxon>
        <taxon>Neopterygii</taxon>
        <taxon>Teleostei</taxon>
        <taxon>Neoteleostei</taxon>
        <taxon>Acanthomorphata</taxon>
        <taxon>Eupercaria</taxon>
        <taxon>Perciformes</taxon>
        <taxon>Notothenioidei</taxon>
        <taxon>Channichthyidae</taxon>
        <taxon>Champsocephalus</taxon>
    </lineage>
</organism>
<keyword evidence="2" id="KW-1185">Reference proteome</keyword>
<dbReference type="EMBL" id="JAULUE010002046">
    <property type="protein sequence ID" value="KAK5914982.1"/>
    <property type="molecule type" value="Genomic_DNA"/>
</dbReference>
<reference evidence="1 2" key="1">
    <citation type="journal article" date="2023" name="Mol. Biol. Evol.">
        <title>Genomics of Secondarily Temperate Adaptation in the Only Non-Antarctic Icefish.</title>
        <authorList>
            <person name="Rivera-Colon A.G."/>
            <person name="Rayamajhi N."/>
            <person name="Minhas B.F."/>
            <person name="Madrigal G."/>
            <person name="Bilyk K.T."/>
            <person name="Yoon V."/>
            <person name="Hune M."/>
            <person name="Gregory S."/>
            <person name="Cheng C.H.C."/>
            <person name="Catchen J.M."/>
        </authorList>
    </citation>
    <scope>NUCLEOTIDE SEQUENCE [LARGE SCALE GENOMIC DNA]</scope>
    <source>
        <strain evidence="1">JC2023a</strain>
    </source>
</reference>
<evidence type="ECO:0000313" key="2">
    <source>
        <dbReference type="Proteomes" id="UP001335648"/>
    </source>
</evidence>
<accession>A0AAN8D331</accession>